<gene>
    <name evidence="2" type="ORF">MPUL_13630</name>
</gene>
<keyword evidence="3" id="KW-1185">Reference proteome</keyword>
<evidence type="ECO:0000313" key="3">
    <source>
        <dbReference type="Proteomes" id="UP000467252"/>
    </source>
</evidence>
<protein>
    <recommendedName>
        <fullName evidence="4">DUF4386 domain-containing protein</fullName>
    </recommendedName>
</protein>
<dbReference type="EMBL" id="AP022599">
    <property type="protein sequence ID" value="BBY80205.1"/>
    <property type="molecule type" value="Genomic_DNA"/>
</dbReference>
<feature type="transmembrane region" description="Helical" evidence="1">
    <location>
        <begin position="88"/>
        <end position="110"/>
    </location>
</feature>
<proteinExistence type="predicted"/>
<sequence>MTGRHQRLCVWVGLLFLPLFWIGLMVAGWFPPPSPHLTTAEVVEMFTTDRTRLRFGVLILTSAAPLLAFYGAALTHQIKRSVDASSPLATAQTLVAACLILEFIIPQMIWQAGAYRSERDPELIRLCYDIGWLMYIGVVGTAIVQMVLCSIAILQDRRPEPLMPRWIGYLCLWSAVGVAGGSFCVFFQTGPLAWNGLIAFWLLAVAFFAWMVTMSWGMLRCAHPASTIVITR</sequence>
<evidence type="ECO:0008006" key="4">
    <source>
        <dbReference type="Google" id="ProtNLM"/>
    </source>
</evidence>
<accession>A0A7I7UG26</accession>
<keyword evidence="1" id="KW-0812">Transmembrane</keyword>
<evidence type="ECO:0000313" key="2">
    <source>
        <dbReference type="EMBL" id="BBY80205.1"/>
    </source>
</evidence>
<keyword evidence="1" id="KW-1133">Transmembrane helix</keyword>
<dbReference type="RefSeq" id="WP_163898468.1">
    <property type="nucleotide sequence ID" value="NZ_AP022599.1"/>
</dbReference>
<reference evidence="2 3" key="1">
    <citation type="journal article" date="2019" name="Emerg. Microbes Infect.">
        <title>Comprehensive subspecies identification of 175 nontuberculous mycobacteria species based on 7547 genomic profiles.</title>
        <authorList>
            <person name="Matsumoto Y."/>
            <person name="Kinjo T."/>
            <person name="Motooka D."/>
            <person name="Nabeya D."/>
            <person name="Jung N."/>
            <person name="Uechi K."/>
            <person name="Horii T."/>
            <person name="Iida T."/>
            <person name="Fujita J."/>
            <person name="Nakamura S."/>
        </authorList>
    </citation>
    <scope>NUCLEOTIDE SEQUENCE [LARGE SCALE GENOMIC DNA]</scope>
    <source>
        <strain evidence="2 3">JCM 6370</strain>
    </source>
</reference>
<name>A0A7I7UG26_MYCPV</name>
<organism evidence="2 3">
    <name type="scientific">Mycolicibacterium pulveris</name>
    <name type="common">Mycobacterium pulveris</name>
    <dbReference type="NCBI Taxonomy" id="36813"/>
    <lineage>
        <taxon>Bacteria</taxon>
        <taxon>Bacillati</taxon>
        <taxon>Actinomycetota</taxon>
        <taxon>Actinomycetes</taxon>
        <taxon>Mycobacteriales</taxon>
        <taxon>Mycobacteriaceae</taxon>
        <taxon>Mycolicibacterium</taxon>
    </lineage>
</organism>
<dbReference type="AlphaFoldDB" id="A0A7I7UG26"/>
<dbReference type="Proteomes" id="UP000467252">
    <property type="component" value="Chromosome"/>
</dbReference>
<feature type="transmembrane region" description="Helical" evidence="1">
    <location>
        <begin position="130"/>
        <end position="154"/>
    </location>
</feature>
<feature type="transmembrane region" description="Helical" evidence="1">
    <location>
        <begin position="166"/>
        <end position="188"/>
    </location>
</feature>
<feature type="transmembrane region" description="Helical" evidence="1">
    <location>
        <begin position="55"/>
        <end position="76"/>
    </location>
</feature>
<feature type="transmembrane region" description="Helical" evidence="1">
    <location>
        <begin position="9"/>
        <end position="30"/>
    </location>
</feature>
<feature type="transmembrane region" description="Helical" evidence="1">
    <location>
        <begin position="194"/>
        <end position="213"/>
    </location>
</feature>
<evidence type="ECO:0000256" key="1">
    <source>
        <dbReference type="SAM" id="Phobius"/>
    </source>
</evidence>
<keyword evidence="1" id="KW-0472">Membrane</keyword>